<dbReference type="RefSeq" id="WP_267562322.1">
    <property type="nucleotide sequence ID" value="NZ_JAPNTZ010000003.1"/>
</dbReference>
<dbReference type="Proteomes" id="UP001151002">
    <property type="component" value="Unassembled WGS sequence"/>
</dbReference>
<dbReference type="EMBL" id="JAPNTZ010000003">
    <property type="protein sequence ID" value="MCY1138336.1"/>
    <property type="molecule type" value="Genomic_DNA"/>
</dbReference>
<evidence type="ECO:0000313" key="2">
    <source>
        <dbReference type="Proteomes" id="UP001151002"/>
    </source>
</evidence>
<dbReference type="InterPro" id="IPR012349">
    <property type="entry name" value="Split_barrel_FMN-bd"/>
</dbReference>
<gene>
    <name evidence="1" type="ORF">OWR29_10035</name>
</gene>
<comment type="caution">
    <text evidence="1">The sequence shown here is derived from an EMBL/GenBank/DDBJ whole genome shotgun (WGS) entry which is preliminary data.</text>
</comment>
<dbReference type="Gene3D" id="2.30.110.10">
    <property type="entry name" value="Electron Transport, Fmn-binding Protein, Chain A"/>
    <property type="match status" value="1"/>
</dbReference>
<protein>
    <submittedName>
        <fullName evidence="1">Nitroreductase/quinone reductase family protein</fullName>
    </submittedName>
</protein>
<accession>A0ABT4AVT0</accession>
<sequence length="89" mass="10146">MSVRVPPRWVERTAWGHPAWWLNLRAAPEATVELDGTAARPVRARAAEGDERARLWDRWRTFDKELDVYAALRSTEAVVVVLEPRPSPG</sequence>
<reference evidence="1" key="1">
    <citation type="submission" date="2022-11" db="EMBL/GenBank/DDBJ databases">
        <authorList>
            <person name="Somphong A."/>
            <person name="Phongsopitanun W."/>
        </authorList>
    </citation>
    <scope>NUCLEOTIDE SEQUENCE</scope>
    <source>
        <strain evidence="1">Pm04-4</strain>
    </source>
</reference>
<dbReference type="InterPro" id="IPR004378">
    <property type="entry name" value="F420H2_quin_Rdtase"/>
</dbReference>
<evidence type="ECO:0000313" key="1">
    <source>
        <dbReference type="EMBL" id="MCY1138336.1"/>
    </source>
</evidence>
<proteinExistence type="predicted"/>
<dbReference type="Pfam" id="PF04075">
    <property type="entry name" value="F420H2_quin_red"/>
    <property type="match status" value="1"/>
</dbReference>
<name>A0ABT4AVT0_9ACTN</name>
<organism evidence="1 2">
    <name type="scientific">Paractinoplanes pyxinae</name>
    <dbReference type="NCBI Taxonomy" id="2997416"/>
    <lineage>
        <taxon>Bacteria</taxon>
        <taxon>Bacillati</taxon>
        <taxon>Actinomycetota</taxon>
        <taxon>Actinomycetes</taxon>
        <taxon>Micromonosporales</taxon>
        <taxon>Micromonosporaceae</taxon>
        <taxon>Paractinoplanes</taxon>
    </lineage>
</organism>
<keyword evidence="2" id="KW-1185">Reference proteome</keyword>